<proteinExistence type="predicted"/>
<keyword evidence="3" id="KW-1185">Reference proteome</keyword>
<protein>
    <submittedName>
        <fullName evidence="2">Uncharacterized protein</fullName>
    </submittedName>
</protein>
<name>A0A834MSI3_VESVU</name>
<feature type="compositionally biased region" description="Polar residues" evidence="1">
    <location>
        <begin position="1"/>
        <end position="10"/>
    </location>
</feature>
<dbReference type="AlphaFoldDB" id="A0A834MSI3"/>
<reference evidence="2" key="1">
    <citation type="journal article" date="2020" name="G3 (Bethesda)">
        <title>High-Quality Assemblies for Three Invasive Social Wasps from the &lt;i&gt;Vespula&lt;/i&gt; Genus.</title>
        <authorList>
            <person name="Harrop T.W.R."/>
            <person name="Guhlin J."/>
            <person name="McLaughlin G.M."/>
            <person name="Permina E."/>
            <person name="Stockwell P."/>
            <person name="Gilligan J."/>
            <person name="Le Lec M.F."/>
            <person name="Gruber M.A.M."/>
            <person name="Quinn O."/>
            <person name="Lovegrove M."/>
            <person name="Duncan E.J."/>
            <person name="Remnant E.J."/>
            <person name="Van Eeckhoven J."/>
            <person name="Graham B."/>
            <person name="Knapp R.A."/>
            <person name="Langford K.W."/>
            <person name="Kronenberg Z."/>
            <person name="Press M.O."/>
            <person name="Eacker S.M."/>
            <person name="Wilson-Rankin E.E."/>
            <person name="Purcell J."/>
            <person name="Lester P.J."/>
            <person name="Dearden P.K."/>
        </authorList>
    </citation>
    <scope>NUCLEOTIDE SEQUENCE</scope>
    <source>
        <strain evidence="2">Marl-1</strain>
    </source>
</reference>
<feature type="region of interest" description="Disordered" evidence="1">
    <location>
        <begin position="1"/>
        <end position="26"/>
    </location>
</feature>
<organism evidence="2 3">
    <name type="scientific">Vespula vulgaris</name>
    <name type="common">Yellow jacket</name>
    <name type="synonym">Wasp</name>
    <dbReference type="NCBI Taxonomy" id="7454"/>
    <lineage>
        <taxon>Eukaryota</taxon>
        <taxon>Metazoa</taxon>
        <taxon>Ecdysozoa</taxon>
        <taxon>Arthropoda</taxon>
        <taxon>Hexapoda</taxon>
        <taxon>Insecta</taxon>
        <taxon>Pterygota</taxon>
        <taxon>Neoptera</taxon>
        <taxon>Endopterygota</taxon>
        <taxon>Hymenoptera</taxon>
        <taxon>Apocrita</taxon>
        <taxon>Aculeata</taxon>
        <taxon>Vespoidea</taxon>
        <taxon>Vespidae</taxon>
        <taxon>Vespinae</taxon>
        <taxon>Vespula</taxon>
    </lineage>
</organism>
<accession>A0A834MSI3</accession>
<dbReference type="Proteomes" id="UP000614350">
    <property type="component" value="Unassembled WGS sequence"/>
</dbReference>
<evidence type="ECO:0000313" key="3">
    <source>
        <dbReference type="Proteomes" id="UP000614350"/>
    </source>
</evidence>
<sequence length="96" mass="10269">MPDSLPNSPTKEPPVGGSDLTVPGTFVNSSLTVSRKNCKKGSEESRENPIPQCTHAKIHAIGYGEKRFAGITHGYDDPFLTAKPKGSYQLPLIDGS</sequence>
<dbReference type="EMBL" id="JACSEA010000019">
    <property type="protein sequence ID" value="KAF7382054.1"/>
    <property type="molecule type" value="Genomic_DNA"/>
</dbReference>
<gene>
    <name evidence="2" type="ORF">HZH66_013486</name>
</gene>
<evidence type="ECO:0000313" key="2">
    <source>
        <dbReference type="EMBL" id="KAF7382054.1"/>
    </source>
</evidence>
<comment type="caution">
    <text evidence="2">The sequence shown here is derived from an EMBL/GenBank/DDBJ whole genome shotgun (WGS) entry which is preliminary data.</text>
</comment>
<evidence type="ECO:0000256" key="1">
    <source>
        <dbReference type="SAM" id="MobiDB-lite"/>
    </source>
</evidence>